<accession>A0A9D5CKT9</accession>
<organism evidence="1 2">
    <name type="scientific">Dioscorea zingiberensis</name>
    <dbReference type="NCBI Taxonomy" id="325984"/>
    <lineage>
        <taxon>Eukaryota</taxon>
        <taxon>Viridiplantae</taxon>
        <taxon>Streptophyta</taxon>
        <taxon>Embryophyta</taxon>
        <taxon>Tracheophyta</taxon>
        <taxon>Spermatophyta</taxon>
        <taxon>Magnoliopsida</taxon>
        <taxon>Liliopsida</taxon>
        <taxon>Dioscoreales</taxon>
        <taxon>Dioscoreaceae</taxon>
        <taxon>Dioscorea</taxon>
    </lineage>
</organism>
<name>A0A9D5CKT9_9LILI</name>
<keyword evidence="2" id="KW-1185">Reference proteome</keyword>
<reference evidence="1" key="1">
    <citation type="submission" date="2021-03" db="EMBL/GenBank/DDBJ databases">
        <authorList>
            <person name="Li Z."/>
            <person name="Yang C."/>
        </authorList>
    </citation>
    <scope>NUCLEOTIDE SEQUENCE</scope>
    <source>
        <strain evidence="1">Dzin_1.0</strain>
        <tissue evidence="1">Leaf</tissue>
    </source>
</reference>
<reference evidence="1" key="2">
    <citation type="journal article" date="2022" name="Hortic Res">
        <title>The genome of Dioscorea zingiberensis sheds light on the biosynthesis, origin and evolution of the medicinally important diosgenin saponins.</title>
        <authorList>
            <person name="Li Y."/>
            <person name="Tan C."/>
            <person name="Li Z."/>
            <person name="Guo J."/>
            <person name="Li S."/>
            <person name="Chen X."/>
            <person name="Wang C."/>
            <person name="Dai X."/>
            <person name="Yang H."/>
            <person name="Song W."/>
            <person name="Hou L."/>
            <person name="Xu J."/>
            <person name="Tong Z."/>
            <person name="Xu A."/>
            <person name="Yuan X."/>
            <person name="Wang W."/>
            <person name="Yang Q."/>
            <person name="Chen L."/>
            <person name="Sun Z."/>
            <person name="Wang K."/>
            <person name="Pan B."/>
            <person name="Chen J."/>
            <person name="Bao Y."/>
            <person name="Liu F."/>
            <person name="Qi X."/>
            <person name="Gang D.R."/>
            <person name="Wen J."/>
            <person name="Li J."/>
        </authorList>
    </citation>
    <scope>NUCLEOTIDE SEQUENCE</scope>
    <source>
        <strain evidence="1">Dzin_1.0</strain>
    </source>
</reference>
<proteinExistence type="predicted"/>
<evidence type="ECO:0000313" key="2">
    <source>
        <dbReference type="Proteomes" id="UP001085076"/>
    </source>
</evidence>
<protein>
    <submittedName>
        <fullName evidence="1">Uncharacterized protein</fullName>
    </submittedName>
</protein>
<gene>
    <name evidence="1" type="ORF">J5N97_017111</name>
</gene>
<evidence type="ECO:0000313" key="1">
    <source>
        <dbReference type="EMBL" id="KAJ0975146.1"/>
    </source>
</evidence>
<comment type="caution">
    <text evidence="1">The sequence shown here is derived from an EMBL/GenBank/DDBJ whole genome shotgun (WGS) entry which is preliminary data.</text>
</comment>
<sequence length="124" mass="12772">MFLDCHLDSGDILKENPSITIEDENGAVSLISKACASPSASLKSMNAPPPIPLDAGLTTPKHNAAATTASTACPPSRNTSLPILEHVPTSVATTPWAAVISSGLAMLITVCNAKKREMAIACDC</sequence>
<dbReference type="EMBL" id="JAGGNH010000004">
    <property type="protein sequence ID" value="KAJ0975146.1"/>
    <property type="molecule type" value="Genomic_DNA"/>
</dbReference>
<dbReference type="AlphaFoldDB" id="A0A9D5CKT9"/>
<dbReference type="Proteomes" id="UP001085076">
    <property type="component" value="Miscellaneous, Linkage group lg04"/>
</dbReference>